<evidence type="ECO:0000313" key="2">
    <source>
        <dbReference type="Proteomes" id="UP000234329"/>
    </source>
</evidence>
<dbReference type="EMBL" id="MXAV01000007">
    <property type="protein sequence ID" value="PKY11750.1"/>
    <property type="molecule type" value="Genomic_DNA"/>
</dbReference>
<protein>
    <submittedName>
        <fullName evidence="1">Uncharacterized protein</fullName>
    </submittedName>
</protein>
<keyword evidence="2" id="KW-1185">Reference proteome</keyword>
<name>A0A2I1DPG1_9PROT</name>
<dbReference type="OrthoDB" id="10000459at2"/>
<dbReference type="RefSeq" id="WP_101536891.1">
    <property type="nucleotide sequence ID" value="NZ_MXAV01000007.1"/>
</dbReference>
<evidence type="ECO:0000313" key="1">
    <source>
        <dbReference type="EMBL" id="PKY11750.1"/>
    </source>
</evidence>
<dbReference type="Proteomes" id="UP000234329">
    <property type="component" value="Unassembled WGS sequence"/>
</dbReference>
<proteinExistence type="predicted"/>
<accession>A0A2I1DPG1</accession>
<dbReference type="AlphaFoldDB" id="A0A2I1DPG1"/>
<reference evidence="1 2" key="1">
    <citation type="submission" date="2017-03" db="EMBL/GenBank/DDBJ databases">
        <title>Draft genime sequence of the acidophilic sulfur-oxidizing bacterium Acidithiobacillus sp. SH, isolated from seawater.</title>
        <authorList>
            <person name="Sharmin S."/>
            <person name="Tokuhisa M."/>
            <person name="Kanao T."/>
            <person name="Kamimura K."/>
        </authorList>
    </citation>
    <scope>NUCLEOTIDE SEQUENCE [LARGE SCALE GENOMIC DNA]</scope>
    <source>
        <strain evidence="1 2">SH</strain>
    </source>
</reference>
<sequence>MGIRVRIGSKQDDCRSVYGILYDDSAPDSSNAASFWCGILNGPANIKAHTKNEVFARYQSRVLYPGAEYKEVQHLRLTPKDAFTHGCLTLAKAITKKLLKARTSMSGPDEPIKDMPNYMLNLGKVVVLPLGIGFWEGDRSGLQPEPTEVVQTQIQKIPASQPWMF</sequence>
<dbReference type="InParanoid" id="A0A2I1DPG1"/>
<comment type="caution">
    <text evidence="1">The sequence shown here is derived from an EMBL/GenBank/DDBJ whole genome shotgun (WGS) entry which is preliminary data.</text>
</comment>
<gene>
    <name evidence="1" type="ORF">B1757_02870</name>
</gene>
<organism evidence="1 2">
    <name type="scientific">Acidithiobacillus marinus</name>
    <dbReference type="NCBI Taxonomy" id="187490"/>
    <lineage>
        <taxon>Bacteria</taxon>
        <taxon>Pseudomonadati</taxon>
        <taxon>Pseudomonadota</taxon>
        <taxon>Acidithiobacillia</taxon>
        <taxon>Acidithiobacillales</taxon>
        <taxon>Acidithiobacillaceae</taxon>
        <taxon>Acidithiobacillus</taxon>
    </lineage>
</organism>